<organism evidence="1 2">
    <name type="scientific">Diphasiastrum complanatum</name>
    <name type="common">Issler's clubmoss</name>
    <name type="synonym">Lycopodium complanatum</name>
    <dbReference type="NCBI Taxonomy" id="34168"/>
    <lineage>
        <taxon>Eukaryota</taxon>
        <taxon>Viridiplantae</taxon>
        <taxon>Streptophyta</taxon>
        <taxon>Embryophyta</taxon>
        <taxon>Tracheophyta</taxon>
        <taxon>Lycopodiopsida</taxon>
        <taxon>Lycopodiales</taxon>
        <taxon>Lycopodiaceae</taxon>
        <taxon>Lycopodioideae</taxon>
        <taxon>Diphasiastrum</taxon>
    </lineage>
</organism>
<reference evidence="2" key="1">
    <citation type="journal article" date="2024" name="Proc. Natl. Acad. Sci. U.S.A.">
        <title>Extraordinary preservation of gene collinearity over three hundred million years revealed in homosporous lycophytes.</title>
        <authorList>
            <person name="Li C."/>
            <person name="Wickell D."/>
            <person name="Kuo L.Y."/>
            <person name="Chen X."/>
            <person name="Nie B."/>
            <person name="Liao X."/>
            <person name="Peng D."/>
            <person name="Ji J."/>
            <person name="Jenkins J."/>
            <person name="Williams M."/>
            <person name="Shu S."/>
            <person name="Plott C."/>
            <person name="Barry K."/>
            <person name="Rajasekar S."/>
            <person name="Grimwood J."/>
            <person name="Han X."/>
            <person name="Sun S."/>
            <person name="Hou Z."/>
            <person name="He W."/>
            <person name="Dai G."/>
            <person name="Sun C."/>
            <person name="Schmutz J."/>
            <person name="Leebens-Mack J.H."/>
            <person name="Li F.W."/>
            <person name="Wang L."/>
        </authorList>
    </citation>
    <scope>NUCLEOTIDE SEQUENCE [LARGE SCALE GENOMIC DNA]</scope>
    <source>
        <strain evidence="2">cv. PW_Plant_1</strain>
    </source>
</reference>
<proteinExistence type="predicted"/>
<dbReference type="Proteomes" id="UP001162992">
    <property type="component" value="Chromosome 9"/>
</dbReference>
<evidence type="ECO:0000313" key="1">
    <source>
        <dbReference type="EMBL" id="KAJ7542605.1"/>
    </source>
</evidence>
<comment type="caution">
    <text evidence="1">The sequence shown here is derived from an EMBL/GenBank/DDBJ whole genome shotgun (WGS) entry which is preliminary data.</text>
</comment>
<dbReference type="EMBL" id="CM055100">
    <property type="protein sequence ID" value="KAJ7542605.1"/>
    <property type="molecule type" value="Genomic_DNA"/>
</dbReference>
<protein>
    <submittedName>
        <fullName evidence="1">Uncharacterized protein</fullName>
    </submittedName>
</protein>
<sequence length="429" mass="50419">MSFQHPDVSEGFKALFQYLLWFQLFYSVWQFIRTTKYFRLPYVLFSSLWNGLDSWYKPRHLIIMSDDLRDDVLLYPVKNTIRPNGDRSPEGDWKLEDIDGIHCTMSFNDDMEHMYVMKKWKSIHMRVLRILFVEENFKFGVADDLLWPGGHLVRRLSFYKAMDHILAGIGYSSLSEPCFYDYSSNEVLDQNFITFVSILPLFLQARQFDFWSVMLSMAIILLDVFSLWSNKVWSFLQYWLSRIVKWVIAHLSNRQTRLFLHTFMSTISTQFECSNFVTQEASVKVMKKFPIVSNIRVNKRTKIQAFHPITSVYDRIEDTNELSLHDLRSSSVFVLGRLSNNEDAENLVGRPNVASLDEQNLIVAQGWTREDMAYFYGVVKLCEEANVSPIKTLDAHNAYCCTLKELVHGIKDRNFVVCEFKEEQKIFVS</sequence>
<keyword evidence="2" id="KW-1185">Reference proteome</keyword>
<name>A0ACC2CKX7_DIPCM</name>
<evidence type="ECO:0000313" key="2">
    <source>
        <dbReference type="Proteomes" id="UP001162992"/>
    </source>
</evidence>
<gene>
    <name evidence="1" type="ORF">O6H91_09G002500</name>
</gene>
<accession>A0ACC2CKX7</accession>